<feature type="domain" description="PARP catalytic" evidence="5">
    <location>
        <begin position="234"/>
        <end position="446"/>
    </location>
</feature>
<evidence type="ECO:0000256" key="1">
    <source>
        <dbReference type="ARBA" id="ARBA00004123"/>
    </source>
</evidence>
<name>A0ABU6T683_9FABA</name>
<dbReference type="Proteomes" id="UP001341840">
    <property type="component" value="Unassembled WGS sequence"/>
</dbReference>
<dbReference type="EMBL" id="JASCZI010090639">
    <property type="protein sequence ID" value="MED6143711.1"/>
    <property type="molecule type" value="Genomic_DNA"/>
</dbReference>
<keyword evidence="8" id="KW-1185">Reference proteome</keyword>
<proteinExistence type="predicted"/>
<keyword evidence="4" id="KW-0539">Nucleus</keyword>
<comment type="subcellular location">
    <subcellularLocation>
        <location evidence="1">Nucleus</location>
    </subcellularLocation>
</comment>
<sequence>MEGKTAKALDRVAPHMKRKRATQYDAHLNRASLPLLRQWSSSTSKFSKRMRLGQYKSKMTNGGTHIGQLLRGYYLNYKKTGRPERVMFYKNGDWLDCPKDVADFVKKDLEVKKATVEVQSNGHHLVLDFLHMYQMDLKTGLQQPLAWIDEHGCCFFPEIFKQEGVSSNVPDEIKLHLEIAIKELDDSKTMEHSGESNAGESNALVKSIQIDAIEQNDVENEDSINNMDCRNVGEAIEQKQDLGLGDYTDSVYGKLDLDTVQKMFLKGMVSSGIDSDIVEIYRCSSATRQARLELFQKQAEITKKTHGDANIQYAWLALSKNELSTMMQYGLGHCGLSLSKCKYAVGVHLAAATCPYASARYCDVDENGNSHLVLCRVIMGNMELLPPGGRQFRASSGVYDNGVDDIVRPTYYIVWNMNMNSHIYPEFIVSFKVATNIQGNHGNPGVNVFAAGQRDPSQPEASTVDNGKAMHAASLVPKSPWMPFPALFAAIKSSVPPSIMDIIQGDYEQFKKKQISRDTFIQRLRLTAGDNLLRTTVHKLQYQIPRSGESKVPAKEEP</sequence>
<keyword evidence="2" id="KW-0217">Developmental protein</keyword>
<evidence type="ECO:0000259" key="5">
    <source>
        <dbReference type="PROSITE" id="PS51059"/>
    </source>
</evidence>
<dbReference type="PANTHER" id="PTHR32263">
    <property type="entry name" value="INACTIVE POLY [ADP-RIBOSE] POLYMERASE SRO4-RELATED"/>
    <property type="match status" value="1"/>
</dbReference>
<evidence type="ECO:0000259" key="6">
    <source>
        <dbReference type="PROSITE" id="PS51879"/>
    </source>
</evidence>
<dbReference type="Pfam" id="PF12174">
    <property type="entry name" value="RST"/>
    <property type="match status" value="1"/>
</dbReference>
<evidence type="ECO:0000256" key="3">
    <source>
        <dbReference type="ARBA" id="ARBA00023016"/>
    </source>
</evidence>
<evidence type="ECO:0000313" key="7">
    <source>
        <dbReference type="EMBL" id="MED6143711.1"/>
    </source>
</evidence>
<dbReference type="InterPro" id="IPR044964">
    <property type="entry name" value="RCD1/SRO1-5"/>
</dbReference>
<dbReference type="PROSITE" id="PS51059">
    <property type="entry name" value="PARP_CATALYTIC"/>
    <property type="match status" value="1"/>
</dbReference>
<dbReference type="InterPro" id="IPR022003">
    <property type="entry name" value="RST"/>
</dbReference>
<dbReference type="InterPro" id="IPR012317">
    <property type="entry name" value="Poly(ADP-ribose)pol_cat_dom"/>
</dbReference>
<organism evidence="7 8">
    <name type="scientific">Stylosanthes scabra</name>
    <dbReference type="NCBI Taxonomy" id="79078"/>
    <lineage>
        <taxon>Eukaryota</taxon>
        <taxon>Viridiplantae</taxon>
        <taxon>Streptophyta</taxon>
        <taxon>Embryophyta</taxon>
        <taxon>Tracheophyta</taxon>
        <taxon>Spermatophyta</taxon>
        <taxon>Magnoliopsida</taxon>
        <taxon>eudicotyledons</taxon>
        <taxon>Gunneridae</taxon>
        <taxon>Pentapetalae</taxon>
        <taxon>rosids</taxon>
        <taxon>fabids</taxon>
        <taxon>Fabales</taxon>
        <taxon>Fabaceae</taxon>
        <taxon>Papilionoideae</taxon>
        <taxon>50 kb inversion clade</taxon>
        <taxon>dalbergioids sensu lato</taxon>
        <taxon>Dalbergieae</taxon>
        <taxon>Pterocarpus clade</taxon>
        <taxon>Stylosanthes</taxon>
    </lineage>
</organism>
<feature type="domain" description="RST" evidence="6">
    <location>
        <begin position="475"/>
        <end position="546"/>
    </location>
</feature>
<accession>A0ABU6T683</accession>
<dbReference type="InterPro" id="IPR057823">
    <property type="entry name" value="WWE_RCD1"/>
</dbReference>
<keyword evidence="3" id="KW-0346">Stress response</keyword>
<dbReference type="Pfam" id="PF23467">
    <property type="entry name" value="WWE_5"/>
    <property type="match status" value="1"/>
</dbReference>
<evidence type="ECO:0000256" key="4">
    <source>
        <dbReference type="ARBA" id="ARBA00023242"/>
    </source>
</evidence>
<evidence type="ECO:0000313" key="8">
    <source>
        <dbReference type="Proteomes" id="UP001341840"/>
    </source>
</evidence>
<dbReference type="Gene3D" id="3.90.228.10">
    <property type="match status" value="1"/>
</dbReference>
<comment type="caution">
    <text evidence="7">The sequence shown here is derived from an EMBL/GenBank/DDBJ whole genome shotgun (WGS) entry which is preliminary data.</text>
</comment>
<dbReference type="SUPFAM" id="SSF56399">
    <property type="entry name" value="ADP-ribosylation"/>
    <property type="match status" value="1"/>
</dbReference>
<evidence type="ECO:0008006" key="9">
    <source>
        <dbReference type="Google" id="ProtNLM"/>
    </source>
</evidence>
<gene>
    <name evidence="7" type="ORF">PIB30_008351</name>
</gene>
<dbReference type="PROSITE" id="PS51879">
    <property type="entry name" value="RST"/>
    <property type="match status" value="1"/>
</dbReference>
<evidence type="ECO:0000256" key="2">
    <source>
        <dbReference type="ARBA" id="ARBA00022473"/>
    </source>
</evidence>
<reference evidence="7 8" key="1">
    <citation type="journal article" date="2023" name="Plants (Basel)">
        <title>Bridging the Gap: Combining Genomics and Transcriptomics Approaches to Understand Stylosanthes scabra, an Orphan Legume from the Brazilian Caatinga.</title>
        <authorList>
            <person name="Ferreira-Neto J.R.C."/>
            <person name="da Silva M.D."/>
            <person name="Binneck E."/>
            <person name="de Melo N.F."/>
            <person name="da Silva R.H."/>
            <person name="de Melo A.L.T.M."/>
            <person name="Pandolfi V."/>
            <person name="Bustamante F.O."/>
            <person name="Brasileiro-Vidal A.C."/>
            <person name="Benko-Iseppon A.M."/>
        </authorList>
    </citation>
    <scope>NUCLEOTIDE SEQUENCE [LARGE SCALE GENOMIC DNA]</scope>
    <source>
        <tissue evidence="7">Leaves</tissue>
    </source>
</reference>
<dbReference type="PANTHER" id="PTHR32263:SF5">
    <property type="entry name" value="INACTIVE POLY [ADP-RIBOSE] POLYMERASE SRO1-RELATED"/>
    <property type="match status" value="1"/>
</dbReference>
<protein>
    <recommendedName>
        <fullName evidence="9">PARP</fullName>
    </recommendedName>
</protein>